<evidence type="ECO:0000256" key="1">
    <source>
        <dbReference type="SAM" id="Phobius"/>
    </source>
</evidence>
<keyword evidence="1" id="KW-1133">Transmembrane helix</keyword>
<evidence type="ECO:0000313" key="3">
    <source>
        <dbReference type="Proteomes" id="UP000054477"/>
    </source>
</evidence>
<feature type="transmembrane region" description="Helical" evidence="1">
    <location>
        <begin position="90"/>
        <end position="110"/>
    </location>
</feature>
<reference evidence="3" key="2">
    <citation type="submission" date="2015-01" db="EMBL/GenBank/DDBJ databases">
        <title>Evolutionary Origins and Diversification of the Mycorrhizal Mutualists.</title>
        <authorList>
            <consortium name="DOE Joint Genome Institute"/>
            <consortium name="Mycorrhizal Genomics Consortium"/>
            <person name="Kohler A."/>
            <person name="Kuo A."/>
            <person name="Nagy L.G."/>
            <person name="Floudas D."/>
            <person name="Copeland A."/>
            <person name="Barry K.W."/>
            <person name="Cichocki N."/>
            <person name="Veneault-Fourrey C."/>
            <person name="LaButti K."/>
            <person name="Lindquist E.A."/>
            <person name="Lipzen A."/>
            <person name="Lundell T."/>
            <person name="Morin E."/>
            <person name="Murat C."/>
            <person name="Riley R."/>
            <person name="Ohm R."/>
            <person name="Sun H."/>
            <person name="Tunlid A."/>
            <person name="Henrissat B."/>
            <person name="Grigoriev I.V."/>
            <person name="Hibbett D.S."/>
            <person name="Martin F."/>
        </authorList>
    </citation>
    <scope>NUCLEOTIDE SEQUENCE [LARGE SCALE GENOMIC DNA]</scope>
    <source>
        <strain evidence="3">LaAM-08-1</strain>
    </source>
</reference>
<dbReference type="EMBL" id="KN838772">
    <property type="protein sequence ID" value="KIJ94967.1"/>
    <property type="molecule type" value="Genomic_DNA"/>
</dbReference>
<feature type="transmembrane region" description="Helical" evidence="1">
    <location>
        <begin position="57"/>
        <end position="78"/>
    </location>
</feature>
<dbReference type="AlphaFoldDB" id="A0A0C9XFS2"/>
<dbReference type="HOGENOM" id="CLU_128857_0_0_1"/>
<keyword evidence="1" id="KW-0472">Membrane</keyword>
<evidence type="ECO:0000313" key="2">
    <source>
        <dbReference type="EMBL" id="KIJ94967.1"/>
    </source>
</evidence>
<protein>
    <submittedName>
        <fullName evidence="2">Uncharacterized protein</fullName>
    </submittedName>
</protein>
<reference evidence="2 3" key="1">
    <citation type="submission" date="2014-04" db="EMBL/GenBank/DDBJ databases">
        <authorList>
            <consortium name="DOE Joint Genome Institute"/>
            <person name="Kuo A."/>
            <person name="Kohler A."/>
            <person name="Nagy L.G."/>
            <person name="Floudas D."/>
            <person name="Copeland A."/>
            <person name="Barry K.W."/>
            <person name="Cichocki N."/>
            <person name="Veneault-Fourrey C."/>
            <person name="LaButti K."/>
            <person name="Lindquist E.A."/>
            <person name="Lipzen A."/>
            <person name="Lundell T."/>
            <person name="Morin E."/>
            <person name="Murat C."/>
            <person name="Sun H."/>
            <person name="Tunlid A."/>
            <person name="Henrissat B."/>
            <person name="Grigoriev I.V."/>
            <person name="Hibbett D.S."/>
            <person name="Martin F."/>
            <person name="Nordberg H.P."/>
            <person name="Cantor M.N."/>
            <person name="Hua S.X."/>
        </authorList>
    </citation>
    <scope>NUCLEOTIDE SEQUENCE [LARGE SCALE GENOMIC DNA]</scope>
    <source>
        <strain evidence="2 3">LaAM-08-1</strain>
    </source>
</reference>
<accession>A0A0C9XFS2</accession>
<dbReference type="OrthoDB" id="3097897at2759"/>
<gene>
    <name evidence="2" type="ORF">K443DRAFT_134564</name>
</gene>
<keyword evidence="1" id="KW-0812">Transmembrane</keyword>
<organism evidence="2 3">
    <name type="scientific">Laccaria amethystina LaAM-08-1</name>
    <dbReference type="NCBI Taxonomy" id="1095629"/>
    <lineage>
        <taxon>Eukaryota</taxon>
        <taxon>Fungi</taxon>
        <taxon>Dikarya</taxon>
        <taxon>Basidiomycota</taxon>
        <taxon>Agaricomycotina</taxon>
        <taxon>Agaricomycetes</taxon>
        <taxon>Agaricomycetidae</taxon>
        <taxon>Agaricales</taxon>
        <taxon>Agaricineae</taxon>
        <taxon>Hydnangiaceae</taxon>
        <taxon>Laccaria</taxon>
    </lineage>
</organism>
<proteinExistence type="predicted"/>
<dbReference type="Proteomes" id="UP000054477">
    <property type="component" value="Unassembled WGS sequence"/>
</dbReference>
<sequence length="179" mass="19504">MEINIFILSIFGLFLIPLSIRYFLNPCPAQSIFLASAFLLLKPPIASSLIFESLPHALQIASIVAFFVAGDALFKALLYIGADPQSGGGIAPTALNALIILGRIFGGLFMDLARSVLGLQLDLLNFAGRFGRNLYGLEGELENDVELESQTHANRPPSYNDLSALHRISDEKIRARENS</sequence>
<keyword evidence="3" id="KW-1185">Reference proteome</keyword>
<feature type="transmembrane region" description="Helical" evidence="1">
    <location>
        <begin position="6"/>
        <end position="24"/>
    </location>
</feature>
<feature type="transmembrane region" description="Helical" evidence="1">
    <location>
        <begin position="31"/>
        <end position="51"/>
    </location>
</feature>
<name>A0A0C9XFS2_9AGAR</name>